<dbReference type="Proteomes" id="UP000505077">
    <property type="component" value="Unassembled WGS sequence"/>
</dbReference>
<evidence type="ECO:0000256" key="2">
    <source>
        <dbReference type="ARBA" id="ARBA00022448"/>
    </source>
</evidence>
<gene>
    <name evidence="8" type="ORF">ZNDK_0956</name>
</gene>
<reference evidence="8 9" key="1">
    <citation type="journal article" date="2020" name="ISME J.">
        <title>Parallel Reductive Genome Evolution in Desulfovibrio Ectosymbionts Independently Acquired by Trichonympha Protists in the Termite Gut.</title>
        <authorList>
            <person name="Takeuchi M."/>
            <person name="Kuwahara H."/>
            <person name="Murakami T."/>
            <person name="Takahashi K."/>
            <person name="Kajitani R."/>
            <person name="Toyoda A."/>
            <person name="Itoh T."/>
            <person name="Ohkuma M."/>
            <person name="Hongoh Y."/>
        </authorList>
    </citation>
    <scope>NUCLEOTIDE SEQUENCE [LARGE SCALE GENOMIC DNA]</scope>
    <source>
        <strain evidence="8">ZnDsv-02</strain>
    </source>
</reference>
<evidence type="ECO:0000256" key="6">
    <source>
        <dbReference type="ARBA" id="ARBA00023136"/>
    </source>
</evidence>
<dbReference type="PANTHER" id="PTHR30024">
    <property type="entry name" value="ALIPHATIC SULFONATES-BINDING PROTEIN-RELATED"/>
    <property type="match status" value="1"/>
</dbReference>
<dbReference type="InterPro" id="IPR006311">
    <property type="entry name" value="TAT_signal"/>
</dbReference>
<evidence type="ECO:0000313" key="9">
    <source>
        <dbReference type="Proteomes" id="UP000505077"/>
    </source>
</evidence>
<dbReference type="Pfam" id="PF13379">
    <property type="entry name" value="NMT1_2"/>
    <property type="match status" value="1"/>
</dbReference>
<keyword evidence="6" id="KW-0472">Membrane</keyword>
<evidence type="ECO:0000256" key="7">
    <source>
        <dbReference type="ARBA" id="ARBA00024031"/>
    </source>
</evidence>
<dbReference type="AlphaFoldDB" id="A0A6L2R6M5"/>
<dbReference type="Gene3D" id="3.40.190.10">
    <property type="entry name" value="Periplasmic binding protein-like II"/>
    <property type="match status" value="2"/>
</dbReference>
<name>A0A6L2R6M5_9BACT</name>
<dbReference type="SUPFAM" id="SSF53850">
    <property type="entry name" value="Periplasmic binding protein-like II"/>
    <property type="match status" value="1"/>
</dbReference>
<accession>A0A6L2R6M5</accession>
<keyword evidence="5" id="KW-0479">Metal-binding</keyword>
<keyword evidence="4" id="KW-0997">Cell inner membrane</keyword>
<comment type="caution">
    <text evidence="8">The sequence shown here is derived from an EMBL/GenBank/DDBJ whole genome shotgun (WGS) entry which is preliminary data.</text>
</comment>
<dbReference type="EMBL" id="BLLL01000010">
    <property type="protein sequence ID" value="GFH63185.1"/>
    <property type="molecule type" value="Genomic_DNA"/>
</dbReference>
<dbReference type="InterPro" id="IPR044527">
    <property type="entry name" value="NrtA/CpmA_ABC-bd_dom"/>
</dbReference>
<sequence>MSFKLDVSRREFLRLSALLTGATVLPKAGFAAEKAGEQTVRIGYLPITDSSPLLVAHANKLFEAEGLQVDRPRMFRSWSQVAEAFMAGQVNVVHLLSPITVWARFGSKFPARITAWNHMAGSGLTAAPEVNSVADFGGKKVAIPFWYSIHNVVLQKILRKANLKIVTVPKDALDKNEVSLVVMAPADMGPALAQKTIAGFIVAEPFNAAAEFKNIGKILRFTSDVWNNHACCVIFQHQRDLDERPEWSQKVVNAIVKAQLWMRTHRVESAAILADDGAGKYTPFPKPVLERVLVPNADLEAQYFASGANIHKNWNHERIDFQPYPFPSYTQALIESLRETVVEGDNAFLKTLDPTFATKDLVDERFVRSAIESVGGLKAFGINDGWDRKELIEA</sequence>
<evidence type="ECO:0000256" key="4">
    <source>
        <dbReference type="ARBA" id="ARBA00022519"/>
    </source>
</evidence>
<keyword evidence="5" id="KW-0411">Iron-sulfur</keyword>
<comment type="subcellular location">
    <subcellularLocation>
        <location evidence="1">Endomembrane system</location>
    </subcellularLocation>
</comment>
<proteinExistence type="inferred from homology"/>
<keyword evidence="3" id="KW-1003">Cell membrane</keyword>
<evidence type="ECO:0000256" key="3">
    <source>
        <dbReference type="ARBA" id="ARBA00022475"/>
    </source>
</evidence>
<evidence type="ECO:0000256" key="5">
    <source>
        <dbReference type="ARBA" id="ARBA00023014"/>
    </source>
</evidence>
<dbReference type="PROSITE" id="PS51318">
    <property type="entry name" value="TAT"/>
    <property type="match status" value="1"/>
</dbReference>
<keyword evidence="2" id="KW-0813">Transport</keyword>
<comment type="similarity">
    <text evidence="7">Belongs to the CmpA/NrtA family.</text>
</comment>
<keyword evidence="5" id="KW-0408">Iron</keyword>
<dbReference type="GO" id="GO:0051536">
    <property type="term" value="F:iron-sulfur cluster binding"/>
    <property type="evidence" value="ECO:0007669"/>
    <property type="project" value="UniProtKB-KW"/>
</dbReference>
<dbReference type="CDD" id="cd13553">
    <property type="entry name" value="PBP2_NrtA_CpmA_like"/>
    <property type="match status" value="1"/>
</dbReference>
<dbReference type="PANTHER" id="PTHR30024:SF43">
    <property type="entry name" value="BLL4572 PROTEIN"/>
    <property type="match status" value="1"/>
</dbReference>
<evidence type="ECO:0000313" key="8">
    <source>
        <dbReference type="EMBL" id="GFH63185.1"/>
    </source>
</evidence>
<dbReference type="GO" id="GO:0012505">
    <property type="term" value="C:endomembrane system"/>
    <property type="evidence" value="ECO:0007669"/>
    <property type="project" value="UniProtKB-SubCell"/>
</dbReference>
<organism evidence="8 9">
    <name type="scientific">Candidatus Desulfovibrio kirbyi</name>
    <dbReference type="NCBI Taxonomy" id="2696086"/>
    <lineage>
        <taxon>Bacteria</taxon>
        <taxon>Pseudomonadati</taxon>
        <taxon>Thermodesulfobacteriota</taxon>
        <taxon>Desulfovibrionia</taxon>
        <taxon>Desulfovibrionales</taxon>
        <taxon>Desulfovibrionaceae</taxon>
        <taxon>Desulfovibrio</taxon>
    </lineage>
</organism>
<protein>
    <submittedName>
        <fullName evidence="8">Nitrate/sulfonate/bicarbonate ABC transporter substrate-binding protein</fullName>
    </submittedName>
</protein>
<evidence type="ECO:0000256" key="1">
    <source>
        <dbReference type="ARBA" id="ARBA00004308"/>
    </source>
</evidence>